<dbReference type="Pfam" id="PF01071">
    <property type="entry name" value="GARS_A"/>
    <property type="match status" value="1"/>
</dbReference>
<dbReference type="InterPro" id="IPR011761">
    <property type="entry name" value="ATP-grasp"/>
</dbReference>
<protein>
    <recommendedName>
        <fullName evidence="4 13">Phosphoribosylamine--glycine ligase</fullName>
        <ecNumber evidence="4 13">6.3.4.13</ecNumber>
    </recommendedName>
    <alternativeName>
        <fullName evidence="13">GARS</fullName>
    </alternativeName>
    <alternativeName>
        <fullName evidence="11 13">Glycinamide ribonucleotide synthetase</fullName>
    </alternativeName>
    <alternativeName>
        <fullName evidence="12 13">Phosphoribosylglycinamide synthetase</fullName>
    </alternativeName>
</protein>
<dbReference type="Gene3D" id="3.40.50.20">
    <property type="match status" value="1"/>
</dbReference>
<dbReference type="SUPFAM" id="SSF51246">
    <property type="entry name" value="Rudiment single hybrid motif"/>
    <property type="match status" value="1"/>
</dbReference>
<dbReference type="SMART" id="SM01209">
    <property type="entry name" value="GARS_A"/>
    <property type="match status" value="1"/>
</dbReference>
<evidence type="ECO:0000256" key="3">
    <source>
        <dbReference type="ARBA" id="ARBA00005174"/>
    </source>
</evidence>
<dbReference type="SMART" id="SM01210">
    <property type="entry name" value="GARS_C"/>
    <property type="match status" value="1"/>
</dbReference>
<dbReference type="RefSeq" id="WP_347298059.1">
    <property type="nucleotide sequence ID" value="NZ_CP142434.1"/>
</dbReference>
<keyword evidence="6 14" id="KW-0547">Nucleotide-binding</keyword>
<evidence type="ECO:0000256" key="11">
    <source>
        <dbReference type="ARBA" id="ARBA00042242"/>
    </source>
</evidence>
<sequence>MKILVIGSGGREHALSDAFVRSSAVETVYVAPGNDGIAASDGPVEAVAIEADDIDGLLAFAQEHAVDWTFVGSEAPLALGVVDTFRQHGLTIIGPTKQAAQLETSKRFAKEVMAEAGVLTASYRTFDANQLAEAQAYVRQLTPPIVIKENGLAAGKGVSIVASNAEAENVLANVLSEAESQVIIEDYLEGPEFSHFSLVSGDQIIPLGVSRDYKRACDDDQGLNTGGMGAVTPVTAYDEELSQQIVDEIVLPVAHEMVRRGQPYTGILYTGVMQTEDGFAVIEFNARFGDPETQVLLPSLTTDFVSILEAHLSGEEIVVERDEQVRVGVVLAAKGYPQSYDRGFVLNLPPLPAELTIHWAGVKEENGQWQANSGRIAMISAAGITVAEARQQIDRYLETINNNQLHYRRDIAQELIEDEQ</sequence>
<comment type="cofactor">
    <cofactor evidence="2">
        <name>Mg(2+)</name>
        <dbReference type="ChEBI" id="CHEBI:18420"/>
    </cofactor>
</comment>
<accession>A0AB74TNS8</accession>
<evidence type="ECO:0000256" key="2">
    <source>
        <dbReference type="ARBA" id="ARBA00001946"/>
    </source>
</evidence>
<dbReference type="AlphaFoldDB" id="A0AB74TNS8"/>
<dbReference type="InterPro" id="IPR020562">
    <property type="entry name" value="PRibGlycinamide_synth_N"/>
</dbReference>
<dbReference type="InterPro" id="IPR000115">
    <property type="entry name" value="PRibGlycinamide_synth"/>
</dbReference>
<dbReference type="GO" id="GO:0004637">
    <property type="term" value="F:phosphoribosylamine-glycine ligase activity"/>
    <property type="evidence" value="ECO:0007669"/>
    <property type="project" value="UniProtKB-UniRule"/>
</dbReference>
<dbReference type="InterPro" id="IPR016185">
    <property type="entry name" value="PreATP-grasp_dom_sf"/>
</dbReference>
<dbReference type="GO" id="GO:0005524">
    <property type="term" value="F:ATP binding"/>
    <property type="evidence" value="ECO:0007669"/>
    <property type="project" value="UniProtKB-UniRule"/>
</dbReference>
<dbReference type="HAMAP" id="MF_00138">
    <property type="entry name" value="GARS"/>
    <property type="match status" value="1"/>
</dbReference>
<reference evidence="16" key="1">
    <citation type="submission" date="2023-12" db="EMBL/GenBank/DDBJ databases">
        <title>Dolosigranulum savutii sp. nov. isolated from human upper respiratory samples collected in Botswana.</title>
        <authorList>
            <person name="Kelly M.S."/>
        </authorList>
    </citation>
    <scope>NUCLEOTIDE SEQUENCE</scope>
    <source>
        <strain evidence="17">MSK211</strain>
        <strain evidence="16">MSK312</strain>
    </source>
</reference>
<dbReference type="PANTHER" id="PTHR43472">
    <property type="entry name" value="PHOSPHORIBOSYLAMINE--GLYCINE LIGASE"/>
    <property type="match status" value="1"/>
</dbReference>
<dbReference type="NCBIfam" id="TIGR00877">
    <property type="entry name" value="purD"/>
    <property type="match status" value="1"/>
</dbReference>
<dbReference type="PANTHER" id="PTHR43472:SF1">
    <property type="entry name" value="PHOSPHORIBOSYLAMINE--GLYCINE LIGASE, CHLOROPLASTIC"/>
    <property type="match status" value="1"/>
</dbReference>
<dbReference type="PROSITE" id="PS50975">
    <property type="entry name" value="ATP_GRASP"/>
    <property type="match status" value="1"/>
</dbReference>
<keyword evidence="7 13" id="KW-0658">Purine biosynthesis</keyword>
<dbReference type="GO" id="GO:0046872">
    <property type="term" value="F:metal ion binding"/>
    <property type="evidence" value="ECO:0007669"/>
    <property type="project" value="InterPro"/>
</dbReference>
<evidence type="ECO:0000256" key="8">
    <source>
        <dbReference type="ARBA" id="ARBA00022840"/>
    </source>
</evidence>
<evidence type="ECO:0000256" key="1">
    <source>
        <dbReference type="ARBA" id="ARBA00001936"/>
    </source>
</evidence>
<gene>
    <name evidence="13 16" type="primary">purD</name>
    <name evidence="17" type="ORF">VUQ07_03485</name>
    <name evidence="16" type="ORF">VUQ09_01145</name>
</gene>
<dbReference type="EMBL" id="CP142436">
    <property type="protein sequence ID" value="XBC52145.1"/>
    <property type="molecule type" value="Genomic_DNA"/>
</dbReference>
<evidence type="ECO:0000256" key="6">
    <source>
        <dbReference type="ARBA" id="ARBA00022741"/>
    </source>
</evidence>
<feature type="domain" description="ATP-grasp" evidence="15">
    <location>
        <begin position="110"/>
        <end position="313"/>
    </location>
</feature>
<evidence type="ECO:0000256" key="9">
    <source>
        <dbReference type="ARBA" id="ARBA00023211"/>
    </source>
</evidence>
<dbReference type="InterPro" id="IPR013815">
    <property type="entry name" value="ATP_grasp_subdomain_1"/>
</dbReference>
<dbReference type="InterPro" id="IPR037123">
    <property type="entry name" value="PRibGlycinamide_synth_C_sf"/>
</dbReference>
<evidence type="ECO:0000256" key="14">
    <source>
        <dbReference type="PROSITE-ProRule" id="PRU00409"/>
    </source>
</evidence>
<dbReference type="EC" id="6.3.4.13" evidence="4 13"/>
<name>A0AB74TNS8_9LACT</name>
<evidence type="ECO:0000256" key="12">
    <source>
        <dbReference type="ARBA" id="ARBA00042864"/>
    </source>
</evidence>
<keyword evidence="5 13" id="KW-0436">Ligase</keyword>
<comment type="similarity">
    <text evidence="10 13">Belongs to the GARS family.</text>
</comment>
<dbReference type="PROSITE" id="PS00184">
    <property type="entry name" value="GARS"/>
    <property type="match status" value="1"/>
</dbReference>
<evidence type="ECO:0000313" key="17">
    <source>
        <dbReference type="EMBL" id="XBC52145.1"/>
    </source>
</evidence>
<dbReference type="Gene3D" id="3.30.1490.20">
    <property type="entry name" value="ATP-grasp fold, A domain"/>
    <property type="match status" value="1"/>
</dbReference>
<dbReference type="GO" id="GO:0006189">
    <property type="term" value="P:'de novo' IMP biosynthetic process"/>
    <property type="evidence" value="ECO:0007669"/>
    <property type="project" value="UniProtKB-UniRule"/>
</dbReference>
<dbReference type="Pfam" id="PF02843">
    <property type="entry name" value="GARS_C"/>
    <property type="match status" value="1"/>
</dbReference>
<evidence type="ECO:0000259" key="15">
    <source>
        <dbReference type="PROSITE" id="PS50975"/>
    </source>
</evidence>
<evidence type="ECO:0000256" key="13">
    <source>
        <dbReference type="HAMAP-Rule" id="MF_00138"/>
    </source>
</evidence>
<dbReference type="Gene3D" id="3.30.470.20">
    <property type="entry name" value="ATP-grasp fold, B domain"/>
    <property type="match status" value="1"/>
</dbReference>
<evidence type="ECO:0000256" key="7">
    <source>
        <dbReference type="ARBA" id="ARBA00022755"/>
    </source>
</evidence>
<dbReference type="InterPro" id="IPR011054">
    <property type="entry name" value="Rudment_hybrid_motif"/>
</dbReference>
<comment type="cofactor">
    <cofactor evidence="1">
        <name>Mn(2+)</name>
        <dbReference type="ChEBI" id="CHEBI:29035"/>
    </cofactor>
</comment>
<organism evidence="16">
    <name type="scientific">Dolosigranulum savutiense</name>
    <dbReference type="NCBI Taxonomy" id="3110288"/>
    <lineage>
        <taxon>Bacteria</taxon>
        <taxon>Bacillati</taxon>
        <taxon>Bacillota</taxon>
        <taxon>Bacilli</taxon>
        <taxon>Lactobacillales</taxon>
        <taxon>Carnobacteriaceae</taxon>
        <taxon>Dolosigranulum</taxon>
    </lineage>
</organism>
<evidence type="ECO:0000256" key="10">
    <source>
        <dbReference type="ARBA" id="ARBA00038345"/>
    </source>
</evidence>
<dbReference type="EMBL" id="CP142434">
    <property type="protein sequence ID" value="XBC48031.1"/>
    <property type="molecule type" value="Genomic_DNA"/>
</dbReference>
<dbReference type="SUPFAM" id="SSF56059">
    <property type="entry name" value="Glutathione synthetase ATP-binding domain-like"/>
    <property type="match status" value="1"/>
</dbReference>
<keyword evidence="8 14" id="KW-0067">ATP-binding</keyword>
<proteinExistence type="inferred from homology"/>
<evidence type="ECO:0000256" key="5">
    <source>
        <dbReference type="ARBA" id="ARBA00022598"/>
    </source>
</evidence>
<dbReference type="InterPro" id="IPR020559">
    <property type="entry name" value="PRibGlycinamide_synth_CS"/>
</dbReference>
<dbReference type="Gene3D" id="3.90.600.10">
    <property type="entry name" value="Phosphoribosylglycinamide synthetase, C-terminal domain"/>
    <property type="match status" value="1"/>
</dbReference>
<evidence type="ECO:0000313" key="16">
    <source>
        <dbReference type="EMBL" id="XBC48031.1"/>
    </source>
</evidence>
<dbReference type="InterPro" id="IPR020561">
    <property type="entry name" value="PRibGlycinamid_synth_ATP-grasp"/>
</dbReference>
<dbReference type="Pfam" id="PF02844">
    <property type="entry name" value="GARS_N"/>
    <property type="match status" value="1"/>
</dbReference>
<comment type="catalytic activity">
    <reaction evidence="13">
        <text>5-phospho-beta-D-ribosylamine + glycine + ATP = N(1)-(5-phospho-beta-D-ribosyl)glycinamide + ADP + phosphate + H(+)</text>
        <dbReference type="Rhea" id="RHEA:17453"/>
        <dbReference type="ChEBI" id="CHEBI:15378"/>
        <dbReference type="ChEBI" id="CHEBI:30616"/>
        <dbReference type="ChEBI" id="CHEBI:43474"/>
        <dbReference type="ChEBI" id="CHEBI:57305"/>
        <dbReference type="ChEBI" id="CHEBI:58681"/>
        <dbReference type="ChEBI" id="CHEBI:143788"/>
        <dbReference type="ChEBI" id="CHEBI:456216"/>
        <dbReference type="EC" id="6.3.4.13"/>
    </reaction>
</comment>
<comment type="pathway">
    <text evidence="3 13">Purine metabolism; IMP biosynthesis via de novo pathway; N(1)-(5-phospho-D-ribosyl)glycinamide from 5-phospho-alpha-D-ribose 1-diphosphate: step 2/2.</text>
</comment>
<dbReference type="GO" id="GO:0009113">
    <property type="term" value="P:purine nucleobase biosynthetic process"/>
    <property type="evidence" value="ECO:0007669"/>
    <property type="project" value="InterPro"/>
</dbReference>
<dbReference type="InterPro" id="IPR020560">
    <property type="entry name" value="PRibGlycinamide_synth_C-dom"/>
</dbReference>
<evidence type="ECO:0000256" key="4">
    <source>
        <dbReference type="ARBA" id="ARBA00013255"/>
    </source>
</evidence>
<keyword evidence="9" id="KW-0464">Manganese</keyword>
<dbReference type="SUPFAM" id="SSF52440">
    <property type="entry name" value="PreATP-grasp domain"/>
    <property type="match status" value="1"/>
</dbReference>